<keyword evidence="1" id="KW-0808">Transferase</keyword>
<dbReference type="PATRIC" id="fig|1030841.3.peg.996"/>
<accession>G4CPK8</accession>
<dbReference type="AlphaFoldDB" id="G4CPK8"/>
<comment type="caution">
    <text evidence="1">The sequence shown here is derived from an EMBL/GenBank/DDBJ whole genome shotgun (WGS) entry which is preliminary data.</text>
</comment>
<dbReference type="STRING" id="1030841.HMPREF9370_1018"/>
<dbReference type="Proteomes" id="UP000005336">
    <property type="component" value="Unassembled WGS sequence"/>
</dbReference>
<protein>
    <submittedName>
        <fullName evidence="1">ATP phosphoribosyltransferase regulatory subunit</fullName>
    </submittedName>
</protein>
<keyword evidence="1" id="KW-0328">Glycosyltransferase</keyword>
<sequence>MVLWDEVLGLEIKVRDLKEAVDYFEKQSHDQLKAGAQVIESNHSKEDYYLEVFDNGVIVEGYFDL</sequence>
<evidence type="ECO:0000313" key="2">
    <source>
        <dbReference type="Proteomes" id="UP000005336"/>
    </source>
</evidence>
<evidence type="ECO:0000313" key="1">
    <source>
        <dbReference type="EMBL" id="EGZ47771.1"/>
    </source>
</evidence>
<dbReference type="EMBL" id="AGAZ01000038">
    <property type="protein sequence ID" value="EGZ47771.1"/>
    <property type="molecule type" value="Genomic_DNA"/>
</dbReference>
<proteinExistence type="predicted"/>
<reference evidence="1 2" key="1">
    <citation type="submission" date="2011-06" db="EMBL/GenBank/DDBJ databases">
        <authorList>
            <person name="Muzny D."/>
            <person name="Qin X."/>
            <person name="Deng J."/>
            <person name="Jiang H."/>
            <person name="Liu Y."/>
            <person name="Qu J."/>
            <person name="Song X.-Z."/>
            <person name="Zhang L."/>
            <person name="Thornton R."/>
            <person name="Coyle M."/>
            <person name="Francisco L."/>
            <person name="Jackson L."/>
            <person name="Javaid M."/>
            <person name="Korchina V."/>
            <person name="Kovar C."/>
            <person name="Mata R."/>
            <person name="Mathew T."/>
            <person name="Ngo R."/>
            <person name="Nguyen L."/>
            <person name="Nguyen N."/>
            <person name="Okwuonu G."/>
            <person name="Ongeri F."/>
            <person name="Pham C."/>
            <person name="Simmons D."/>
            <person name="Wilczek-Boney K."/>
            <person name="Hale W."/>
            <person name="Jakkamsetti A."/>
            <person name="Pham P."/>
            <person name="Ruth R."/>
            <person name="San Lucas F."/>
            <person name="Warren J."/>
            <person name="Zhang J."/>
            <person name="Zhao Z."/>
            <person name="Zhou C."/>
            <person name="Zhu D."/>
            <person name="Lee S."/>
            <person name="Bess C."/>
            <person name="Blankenburg K."/>
            <person name="Forbes L."/>
            <person name="Fu Q."/>
            <person name="Gubbala S."/>
            <person name="Hirani K."/>
            <person name="Jayaseelan J.C."/>
            <person name="Lara F."/>
            <person name="Munidasa M."/>
            <person name="Palculict T."/>
            <person name="Patil S."/>
            <person name="Pu L.-L."/>
            <person name="Saada N."/>
            <person name="Tang L."/>
            <person name="Weissenberger G."/>
            <person name="Zhu Y."/>
            <person name="Hemphill L."/>
            <person name="Shang Y."/>
            <person name="Youmans B."/>
            <person name="Ayvaz T."/>
            <person name="Ross M."/>
            <person name="Santibanez J."/>
            <person name="Aqrawi P."/>
            <person name="Gross S."/>
            <person name="Joshi V."/>
            <person name="Fowler G."/>
            <person name="Nazareth L."/>
            <person name="Reid J."/>
            <person name="Worley K."/>
            <person name="Petrosino J."/>
            <person name="Highlander S."/>
            <person name="Gibbs R."/>
        </authorList>
    </citation>
    <scope>NUCLEOTIDE SEQUENCE [LARGE SCALE GENOMIC DNA]</scope>
    <source>
        <strain evidence="1 2">9715</strain>
    </source>
</reference>
<gene>
    <name evidence="1" type="primary">hisZ</name>
    <name evidence="1" type="ORF">HMPREF9370_1018</name>
</gene>
<dbReference type="RefSeq" id="WP_009116160.1">
    <property type="nucleotide sequence ID" value="NZ_JH165159.1"/>
</dbReference>
<dbReference type="HOGENOM" id="CLU_2845321_0_0_4"/>
<dbReference type="GO" id="GO:0016757">
    <property type="term" value="F:glycosyltransferase activity"/>
    <property type="evidence" value="ECO:0007669"/>
    <property type="project" value="UniProtKB-KW"/>
</dbReference>
<name>G4CPK8_9NEIS</name>
<organism evidence="1 2">
    <name type="scientific">Neisseria wadsworthii 9715</name>
    <dbReference type="NCBI Taxonomy" id="1030841"/>
    <lineage>
        <taxon>Bacteria</taxon>
        <taxon>Pseudomonadati</taxon>
        <taxon>Pseudomonadota</taxon>
        <taxon>Betaproteobacteria</taxon>
        <taxon>Neisseriales</taxon>
        <taxon>Neisseriaceae</taxon>
        <taxon>Neisseria</taxon>
    </lineage>
</organism>
<keyword evidence="2" id="KW-1185">Reference proteome</keyword>